<comment type="caution">
    <text evidence="2">The sequence shown here is derived from an EMBL/GenBank/DDBJ whole genome shotgun (WGS) entry which is preliminary data.</text>
</comment>
<dbReference type="EMBL" id="CAJOBI010182990">
    <property type="protein sequence ID" value="CAF4933371.1"/>
    <property type="molecule type" value="Genomic_DNA"/>
</dbReference>
<protein>
    <recommendedName>
        <fullName evidence="1">MAM domain-containing protein</fullName>
    </recommendedName>
</protein>
<sequence>LIVDSSKVETTVWSREGSQGNIWRLGKVKLNGITSLYSIILQGVAGVSFQGDIALDNLQ</sequence>
<name>A0A8S3CNS4_9BILA</name>
<proteinExistence type="predicted"/>
<dbReference type="InterPro" id="IPR013320">
    <property type="entry name" value="ConA-like_dom_sf"/>
</dbReference>
<gene>
    <name evidence="2" type="ORF">SMN809_LOCUS53289</name>
</gene>
<feature type="non-terminal residue" evidence="2">
    <location>
        <position position="59"/>
    </location>
</feature>
<dbReference type="Proteomes" id="UP000676336">
    <property type="component" value="Unassembled WGS sequence"/>
</dbReference>
<feature type="non-terminal residue" evidence="2">
    <location>
        <position position="1"/>
    </location>
</feature>
<feature type="domain" description="MAM" evidence="1">
    <location>
        <begin position="1"/>
        <end position="59"/>
    </location>
</feature>
<dbReference type="PROSITE" id="PS50060">
    <property type="entry name" value="MAM_2"/>
    <property type="match status" value="1"/>
</dbReference>
<dbReference type="Gene3D" id="2.60.120.200">
    <property type="match status" value="1"/>
</dbReference>
<dbReference type="PANTHER" id="PTHR23282">
    <property type="entry name" value="APICAL ENDOSOMAL GLYCOPROTEIN PRECURSOR"/>
    <property type="match status" value="1"/>
</dbReference>
<organism evidence="2 3">
    <name type="scientific">Rotaria magnacalcarata</name>
    <dbReference type="NCBI Taxonomy" id="392030"/>
    <lineage>
        <taxon>Eukaryota</taxon>
        <taxon>Metazoa</taxon>
        <taxon>Spiralia</taxon>
        <taxon>Gnathifera</taxon>
        <taxon>Rotifera</taxon>
        <taxon>Eurotatoria</taxon>
        <taxon>Bdelloidea</taxon>
        <taxon>Philodinida</taxon>
        <taxon>Philodinidae</taxon>
        <taxon>Rotaria</taxon>
    </lineage>
</organism>
<evidence type="ECO:0000313" key="2">
    <source>
        <dbReference type="EMBL" id="CAF4933371.1"/>
    </source>
</evidence>
<dbReference type="SUPFAM" id="SSF49899">
    <property type="entry name" value="Concanavalin A-like lectins/glucanases"/>
    <property type="match status" value="1"/>
</dbReference>
<dbReference type="PANTHER" id="PTHR23282:SF142">
    <property type="entry name" value="MAM DOMAIN-CONTAINING PROTEIN"/>
    <property type="match status" value="1"/>
</dbReference>
<dbReference type="InterPro" id="IPR051560">
    <property type="entry name" value="MAM_domain-containing"/>
</dbReference>
<dbReference type="Pfam" id="PF00629">
    <property type="entry name" value="MAM"/>
    <property type="match status" value="1"/>
</dbReference>
<dbReference type="GO" id="GO:0016020">
    <property type="term" value="C:membrane"/>
    <property type="evidence" value="ECO:0007669"/>
    <property type="project" value="InterPro"/>
</dbReference>
<dbReference type="AlphaFoldDB" id="A0A8S3CNS4"/>
<reference evidence="2" key="1">
    <citation type="submission" date="2021-02" db="EMBL/GenBank/DDBJ databases">
        <authorList>
            <person name="Nowell W R."/>
        </authorList>
    </citation>
    <scope>NUCLEOTIDE SEQUENCE</scope>
</reference>
<accession>A0A8S3CNS4</accession>
<evidence type="ECO:0000313" key="3">
    <source>
        <dbReference type="Proteomes" id="UP000676336"/>
    </source>
</evidence>
<dbReference type="InterPro" id="IPR000998">
    <property type="entry name" value="MAM_dom"/>
</dbReference>
<evidence type="ECO:0000259" key="1">
    <source>
        <dbReference type="PROSITE" id="PS50060"/>
    </source>
</evidence>